<keyword evidence="3" id="KW-1185">Reference proteome</keyword>
<evidence type="ECO:0000313" key="2">
    <source>
        <dbReference type="EnsemblMetazoa" id="ISCW016129-PA"/>
    </source>
</evidence>
<dbReference type="EMBL" id="ABJB010743003">
    <property type="status" value="NOT_ANNOTATED_CDS"/>
    <property type="molecule type" value="Genomic_DNA"/>
</dbReference>
<dbReference type="PaxDb" id="6945-B7P1E0"/>
<dbReference type="VEuPathDB" id="VectorBase:ISCI016129"/>
<gene>
    <name evidence="1" type="ORF">IscW_ISCW016129</name>
</gene>
<dbReference type="Proteomes" id="UP000001555">
    <property type="component" value="Unassembled WGS sequence"/>
</dbReference>
<sequence length="103" mass="11780">MTFAPLFQFLCSFFVVSFFYRCRCLLAIVLDRRFGSSLFCRRKRASSEICSDLLAGLCRAGLHTRTAHRARNKSPLSQYGDQVICFLRGGCSDVRTRPSTDWL</sequence>
<dbReference type="VEuPathDB" id="VectorBase:ISCW016129"/>
<reference evidence="2" key="2">
    <citation type="submission" date="2020-05" db="UniProtKB">
        <authorList>
            <consortium name="EnsemblMetazoa"/>
        </authorList>
    </citation>
    <scope>IDENTIFICATION</scope>
    <source>
        <strain evidence="2">wikel</strain>
    </source>
</reference>
<evidence type="ECO:0000313" key="1">
    <source>
        <dbReference type="EMBL" id="EEC00412.1"/>
    </source>
</evidence>
<accession>B7P1E0</accession>
<dbReference type="AlphaFoldDB" id="B7P1E0"/>
<dbReference type="EnsemblMetazoa" id="ISCW016129-RA">
    <property type="protein sequence ID" value="ISCW016129-PA"/>
    <property type="gene ID" value="ISCW016129"/>
</dbReference>
<reference evidence="1 3" key="1">
    <citation type="submission" date="2008-03" db="EMBL/GenBank/DDBJ databases">
        <title>Annotation of Ixodes scapularis.</title>
        <authorList>
            <consortium name="Ixodes scapularis Genome Project Consortium"/>
            <person name="Caler E."/>
            <person name="Hannick L.I."/>
            <person name="Bidwell S."/>
            <person name="Joardar V."/>
            <person name="Thiagarajan M."/>
            <person name="Amedeo P."/>
            <person name="Galinsky K.J."/>
            <person name="Schobel S."/>
            <person name="Inman J."/>
            <person name="Hostetler J."/>
            <person name="Miller J."/>
            <person name="Hammond M."/>
            <person name="Megy K."/>
            <person name="Lawson D."/>
            <person name="Kodira C."/>
            <person name="Sutton G."/>
            <person name="Meyer J."/>
            <person name="Hill C.A."/>
            <person name="Birren B."/>
            <person name="Nene V."/>
            <person name="Collins F."/>
            <person name="Alarcon-Chaidez F."/>
            <person name="Wikel S."/>
            <person name="Strausberg R."/>
        </authorList>
    </citation>
    <scope>NUCLEOTIDE SEQUENCE [LARGE SCALE GENOMIC DNA]</scope>
    <source>
        <strain evidence="3">Wikel</strain>
        <strain evidence="1">Wikel colony</strain>
    </source>
</reference>
<name>B7P1E0_IXOSC</name>
<organism>
    <name type="scientific">Ixodes scapularis</name>
    <name type="common">Black-legged tick</name>
    <name type="synonym">Deer tick</name>
    <dbReference type="NCBI Taxonomy" id="6945"/>
    <lineage>
        <taxon>Eukaryota</taxon>
        <taxon>Metazoa</taxon>
        <taxon>Ecdysozoa</taxon>
        <taxon>Arthropoda</taxon>
        <taxon>Chelicerata</taxon>
        <taxon>Arachnida</taxon>
        <taxon>Acari</taxon>
        <taxon>Parasitiformes</taxon>
        <taxon>Ixodida</taxon>
        <taxon>Ixodoidea</taxon>
        <taxon>Ixodidae</taxon>
        <taxon>Ixodinae</taxon>
        <taxon>Ixodes</taxon>
    </lineage>
</organism>
<dbReference type="HOGENOM" id="CLU_2266645_0_0_1"/>
<dbReference type="EMBL" id="DS616267">
    <property type="protein sequence ID" value="EEC00412.1"/>
    <property type="molecule type" value="Genomic_DNA"/>
</dbReference>
<evidence type="ECO:0000313" key="3">
    <source>
        <dbReference type="Proteomes" id="UP000001555"/>
    </source>
</evidence>
<proteinExistence type="predicted"/>
<protein>
    <submittedName>
        <fullName evidence="1 2">Uncharacterized protein</fullName>
    </submittedName>
</protein>
<dbReference type="InParanoid" id="B7P1E0"/>